<proteinExistence type="predicted"/>
<evidence type="ECO:0000313" key="1">
    <source>
        <dbReference type="Proteomes" id="UP000887540"/>
    </source>
</evidence>
<keyword evidence="1" id="KW-1185">Reference proteome</keyword>
<accession>A0A914DUJ8</accession>
<organism evidence="1 2">
    <name type="scientific">Acrobeloides nanus</name>
    <dbReference type="NCBI Taxonomy" id="290746"/>
    <lineage>
        <taxon>Eukaryota</taxon>
        <taxon>Metazoa</taxon>
        <taxon>Ecdysozoa</taxon>
        <taxon>Nematoda</taxon>
        <taxon>Chromadorea</taxon>
        <taxon>Rhabditida</taxon>
        <taxon>Tylenchina</taxon>
        <taxon>Cephalobomorpha</taxon>
        <taxon>Cephaloboidea</taxon>
        <taxon>Cephalobidae</taxon>
        <taxon>Acrobeloides</taxon>
    </lineage>
</organism>
<dbReference type="Proteomes" id="UP000887540">
    <property type="component" value="Unplaced"/>
</dbReference>
<sequence>MHPRGSMSMWMVSHNSDCLQVSEFMWLRAVAHCATCMVGEGAGMMRPGLGCVCVLLRGIPLDVKRILLFAKGNLRRDIVFYHSY</sequence>
<reference evidence="2" key="1">
    <citation type="submission" date="2022-11" db="UniProtKB">
        <authorList>
            <consortium name="WormBaseParasite"/>
        </authorList>
    </citation>
    <scope>IDENTIFICATION</scope>
</reference>
<dbReference type="AlphaFoldDB" id="A0A914DUJ8"/>
<dbReference type="WBParaSite" id="ACRNAN_scaffold3854.g17691.t1">
    <property type="protein sequence ID" value="ACRNAN_scaffold3854.g17691.t1"/>
    <property type="gene ID" value="ACRNAN_scaffold3854.g17691"/>
</dbReference>
<evidence type="ECO:0000313" key="2">
    <source>
        <dbReference type="WBParaSite" id="ACRNAN_scaffold3854.g17691.t1"/>
    </source>
</evidence>
<name>A0A914DUJ8_9BILA</name>
<protein>
    <submittedName>
        <fullName evidence="2">Uncharacterized protein</fullName>
    </submittedName>
</protein>